<sequence>MAAATCDKRHVAKAIKGSSLFLILGIILFTIHWKCAASRPCVNNRCVLLQCKEGKPERAPPGGWSMGEDGNPIHAPAPPRCCVPMGGSRDDLSRRDAPVLTRLHAAKEVDRVKVSSF</sequence>
<gene>
    <name evidence="1" type="ORF">CCHR01_15500</name>
</gene>
<proteinExistence type="predicted"/>
<protein>
    <submittedName>
        <fullName evidence="1">Uncharacterized protein</fullName>
    </submittedName>
</protein>
<evidence type="ECO:0000313" key="2">
    <source>
        <dbReference type="Proteomes" id="UP001243330"/>
    </source>
</evidence>
<dbReference type="Proteomes" id="UP001243330">
    <property type="component" value="Unassembled WGS sequence"/>
</dbReference>
<dbReference type="AlphaFoldDB" id="A0AAD9A5M0"/>
<accession>A0AAD9A5M0</accession>
<evidence type="ECO:0000313" key="1">
    <source>
        <dbReference type="EMBL" id="KAK1841858.1"/>
    </source>
</evidence>
<comment type="caution">
    <text evidence="1">The sequence shown here is derived from an EMBL/GenBank/DDBJ whole genome shotgun (WGS) entry which is preliminary data.</text>
</comment>
<keyword evidence="2" id="KW-1185">Reference proteome</keyword>
<organism evidence="1 2">
    <name type="scientific">Colletotrichum chrysophilum</name>
    <dbReference type="NCBI Taxonomy" id="1836956"/>
    <lineage>
        <taxon>Eukaryota</taxon>
        <taxon>Fungi</taxon>
        <taxon>Dikarya</taxon>
        <taxon>Ascomycota</taxon>
        <taxon>Pezizomycotina</taxon>
        <taxon>Sordariomycetes</taxon>
        <taxon>Hypocreomycetidae</taxon>
        <taxon>Glomerellales</taxon>
        <taxon>Glomerellaceae</taxon>
        <taxon>Colletotrichum</taxon>
        <taxon>Colletotrichum gloeosporioides species complex</taxon>
    </lineage>
</organism>
<dbReference type="EMBL" id="JAQOWY010000451">
    <property type="protein sequence ID" value="KAK1841858.1"/>
    <property type="molecule type" value="Genomic_DNA"/>
</dbReference>
<name>A0AAD9A5M0_9PEZI</name>
<reference evidence="1" key="1">
    <citation type="submission" date="2023-01" db="EMBL/GenBank/DDBJ databases">
        <title>Colletotrichum chrysophilum M932 genome sequence.</title>
        <authorList>
            <person name="Baroncelli R."/>
        </authorList>
    </citation>
    <scope>NUCLEOTIDE SEQUENCE</scope>
    <source>
        <strain evidence="1">M932</strain>
    </source>
</reference>